<evidence type="ECO:0000256" key="2">
    <source>
        <dbReference type="ARBA" id="ARBA00023034"/>
    </source>
</evidence>
<evidence type="ECO:0008006" key="7">
    <source>
        <dbReference type="Google" id="ProtNLM"/>
    </source>
</evidence>
<comment type="subcellular location">
    <subcellularLocation>
        <location evidence="1">Golgi apparatus membrane</location>
        <topology evidence="1">Peripheral membrane protein</topology>
        <orientation evidence="1">Cytoplasmic side</orientation>
    </subcellularLocation>
</comment>
<keyword evidence="4" id="KW-0472">Membrane</keyword>
<dbReference type="Pfam" id="PF05719">
    <property type="entry name" value="GPP34"/>
    <property type="match status" value="1"/>
</dbReference>
<evidence type="ECO:0000313" key="5">
    <source>
        <dbReference type="EMBL" id="GAA3621023.1"/>
    </source>
</evidence>
<evidence type="ECO:0000256" key="4">
    <source>
        <dbReference type="ARBA" id="ARBA00023136"/>
    </source>
</evidence>
<dbReference type="InterPro" id="IPR038261">
    <property type="entry name" value="GPP34-like_sf"/>
</dbReference>
<name>A0ABP6ZWR4_9ACTN</name>
<dbReference type="InterPro" id="IPR008628">
    <property type="entry name" value="GPP34-like"/>
</dbReference>
<sequence length="257" mass="27053">MAGVGLEHRHGDHLSTAGEADLGTVEGMLIAEEFLLLAMDDSSGRKTMGSESLEPALAAALVVELALAERIGITPADAGWRERGRVRILSPAPTDDPELDALLATLQQREGQKLKDLISPLSGKRISRGLPDRLLARLVAAGVLTGAEHKVLGLFPSRTYPTRDPEPEEAVRRRLQSALVGGETPTEATTALIALLNATNRVTKVVQTEDKRALRARAKQLSDGDWAAKAVKDAIDETYAVMATITAGAAAGGAASG</sequence>
<accession>A0ABP6ZWR4</accession>
<dbReference type="Gene3D" id="1.10.3630.10">
    <property type="entry name" value="yeast vps74-n-term truncation variant domain like"/>
    <property type="match status" value="1"/>
</dbReference>
<comment type="caution">
    <text evidence="5">The sequence shown here is derived from an EMBL/GenBank/DDBJ whole genome shotgun (WGS) entry which is preliminary data.</text>
</comment>
<keyword evidence="3" id="KW-0446">Lipid-binding</keyword>
<evidence type="ECO:0000256" key="1">
    <source>
        <dbReference type="ARBA" id="ARBA00004255"/>
    </source>
</evidence>
<reference evidence="6" key="1">
    <citation type="journal article" date="2019" name="Int. J. Syst. Evol. Microbiol.">
        <title>The Global Catalogue of Microorganisms (GCM) 10K type strain sequencing project: providing services to taxonomists for standard genome sequencing and annotation.</title>
        <authorList>
            <consortium name="The Broad Institute Genomics Platform"/>
            <consortium name="The Broad Institute Genome Sequencing Center for Infectious Disease"/>
            <person name="Wu L."/>
            <person name="Ma J."/>
        </authorList>
    </citation>
    <scope>NUCLEOTIDE SEQUENCE [LARGE SCALE GENOMIC DNA]</scope>
    <source>
        <strain evidence="6">JCM 16929</strain>
    </source>
</reference>
<keyword evidence="6" id="KW-1185">Reference proteome</keyword>
<dbReference type="PANTHER" id="PTHR12704:SF2">
    <property type="entry name" value="GOLGI PHOSPHOPROTEIN 3 HOMOLOG SAURON"/>
    <property type="match status" value="1"/>
</dbReference>
<protein>
    <recommendedName>
        <fullName evidence="7">Golgi phosphoprotein 3 (GPP34)</fullName>
    </recommendedName>
</protein>
<proteinExistence type="predicted"/>
<evidence type="ECO:0000256" key="3">
    <source>
        <dbReference type="ARBA" id="ARBA00023121"/>
    </source>
</evidence>
<organism evidence="5 6">
    <name type="scientific">Microlunatus ginsengisoli</name>
    <dbReference type="NCBI Taxonomy" id="363863"/>
    <lineage>
        <taxon>Bacteria</taxon>
        <taxon>Bacillati</taxon>
        <taxon>Actinomycetota</taxon>
        <taxon>Actinomycetes</taxon>
        <taxon>Propionibacteriales</taxon>
        <taxon>Propionibacteriaceae</taxon>
        <taxon>Microlunatus</taxon>
    </lineage>
</organism>
<dbReference type="PANTHER" id="PTHR12704">
    <property type="entry name" value="TRANS-GOLGI PROTEIN GMX33"/>
    <property type="match status" value="1"/>
</dbReference>
<dbReference type="Proteomes" id="UP001501490">
    <property type="component" value="Unassembled WGS sequence"/>
</dbReference>
<gene>
    <name evidence="5" type="ORF">GCM10022236_24090</name>
</gene>
<evidence type="ECO:0000313" key="6">
    <source>
        <dbReference type="Proteomes" id="UP001501490"/>
    </source>
</evidence>
<keyword evidence="2" id="KW-0333">Golgi apparatus</keyword>
<dbReference type="EMBL" id="BAABAB010000016">
    <property type="protein sequence ID" value="GAA3621023.1"/>
    <property type="molecule type" value="Genomic_DNA"/>
</dbReference>